<keyword evidence="4" id="KW-0862">Zinc</keyword>
<dbReference type="PANTHER" id="PTHR37326:SF1">
    <property type="entry name" value="BLL3975 PROTEIN"/>
    <property type="match status" value="1"/>
</dbReference>
<dbReference type="AlphaFoldDB" id="A0A1W9KZC1"/>
<evidence type="ECO:0000256" key="1">
    <source>
        <dbReference type="ARBA" id="ARBA00001947"/>
    </source>
</evidence>
<dbReference type="Pfam" id="PF24827">
    <property type="entry name" value="AstE_AspA_cat"/>
    <property type="match status" value="1"/>
</dbReference>
<name>A0A1W9KZC1_9BURK</name>
<keyword evidence="3" id="KW-0378">Hydrolase</keyword>
<comment type="caution">
    <text evidence="6">The sequence shown here is derived from an EMBL/GenBank/DDBJ whole genome shotgun (WGS) entry which is preliminary data.</text>
</comment>
<comment type="cofactor">
    <cofactor evidence="1">
        <name>Zn(2+)</name>
        <dbReference type="ChEBI" id="CHEBI:29105"/>
    </cofactor>
</comment>
<dbReference type="SUPFAM" id="SSF53187">
    <property type="entry name" value="Zn-dependent exopeptidases"/>
    <property type="match status" value="1"/>
</dbReference>
<evidence type="ECO:0000313" key="7">
    <source>
        <dbReference type="Proteomes" id="UP000192505"/>
    </source>
</evidence>
<evidence type="ECO:0000313" key="6">
    <source>
        <dbReference type="EMBL" id="OQW90030.1"/>
    </source>
</evidence>
<dbReference type="EMBL" id="MTEI01000001">
    <property type="protein sequence ID" value="OQW90030.1"/>
    <property type="molecule type" value="Genomic_DNA"/>
</dbReference>
<evidence type="ECO:0000256" key="2">
    <source>
        <dbReference type="ARBA" id="ARBA00022723"/>
    </source>
</evidence>
<proteinExistence type="predicted"/>
<evidence type="ECO:0000256" key="3">
    <source>
        <dbReference type="ARBA" id="ARBA00022801"/>
    </source>
</evidence>
<keyword evidence="2" id="KW-0479">Metal-binding</keyword>
<dbReference type="InterPro" id="IPR053138">
    <property type="entry name" value="N-alpha-Ac-DABA_deacetylase"/>
</dbReference>
<reference evidence="6 7" key="1">
    <citation type="submission" date="2017-01" db="EMBL/GenBank/DDBJ databases">
        <title>Novel large sulfur bacteria in the metagenomes of groundwater-fed chemosynthetic microbial mats in the Lake Huron basin.</title>
        <authorList>
            <person name="Sharrar A.M."/>
            <person name="Flood B.E."/>
            <person name="Bailey J.V."/>
            <person name="Jones D.S."/>
            <person name="Biddanda B."/>
            <person name="Ruberg S.A."/>
            <person name="Marcus D.N."/>
            <person name="Dick G.J."/>
        </authorList>
    </citation>
    <scope>NUCLEOTIDE SEQUENCE [LARGE SCALE GENOMIC DNA]</scope>
    <source>
        <strain evidence="6">A7</strain>
    </source>
</reference>
<gene>
    <name evidence="6" type="ORF">BWK72_02020</name>
</gene>
<feature type="domain" description="Succinylglutamate desuccinylase/Aspartoacylase catalytic" evidence="5">
    <location>
        <begin position="30"/>
        <end position="133"/>
    </location>
</feature>
<sequence>MSDVLVSPFVPPPVYPTSQLRVHRLVGLAPGPRLIVLGAVHGNEVAGSRGIERVLAEFDSGALQLARGSVTFVPVTNPLAYQKVQRNGDRNLNRNLRPTNTPQDYEDHIANALCPLLAGHEVLLDLHTFQAASEPFAMLGPADNSGDLEPFAHADAEQALALRLGVRRVVEGWLSTYAVGVQQRLARTPVQSRAGLLSTDPSYGIGTTEYMRSQGGYAITLECGQHEDPLAPDVAYRAIRNTLAHLGLVDDMPPPCQNTEFLRLALVVDRYHPDDGFVQPWSSFDAVQAGQQLATRHDGTPVLAAMDGYIVFPNSNATPGNEWFYLAQPSTRALGAT</sequence>
<dbReference type="Gene3D" id="3.40.630.10">
    <property type="entry name" value="Zn peptidases"/>
    <property type="match status" value="1"/>
</dbReference>
<dbReference type="GO" id="GO:0046872">
    <property type="term" value="F:metal ion binding"/>
    <property type="evidence" value="ECO:0007669"/>
    <property type="project" value="UniProtKB-KW"/>
</dbReference>
<protein>
    <submittedName>
        <fullName evidence="6">Succinylglutamate desuccinylase</fullName>
    </submittedName>
</protein>
<organism evidence="6 7">
    <name type="scientific">Rhodoferax ferrireducens</name>
    <dbReference type="NCBI Taxonomy" id="192843"/>
    <lineage>
        <taxon>Bacteria</taxon>
        <taxon>Pseudomonadati</taxon>
        <taxon>Pseudomonadota</taxon>
        <taxon>Betaproteobacteria</taxon>
        <taxon>Burkholderiales</taxon>
        <taxon>Comamonadaceae</taxon>
        <taxon>Rhodoferax</taxon>
    </lineage>
</organism>
<evidence type="ECO:0000259" key="5">
    <source>
        <dbReference type="Pfam" id="PF24827"/>
    </source>
</evidence>
<accession>A0A1W9KZC1</accession>
<evidence type="ECO:0000256" key="4">
    <source>
        <dbReference type="ARBA" id="ARBA00022833"/>
    </source>
</evidence>
<dbReference type="Proteomes" id="UP000192505">
    <property type="component" value="Unassembled WGS sequence"/>
</dbReference>
<dbReference type="InterPro" id="IPR055438">
    <property type="entry name" value="AstE_AspA_cat"/>
</dbReference>
<dbReference type="PANTHER" id="PTHR37326">
    <property type="entry name" value="BLL3975 PROTEIN"/>
    <property type="match status" value="1"/>
</dbReference>
<dbReference type="GO" id="GO:0016788">
    <property type="term" value="F:hydrolase activity, acting on ester bonds"/>
    <property type="evidence" value="ECO:0007669"/>
    <property type="project" value="InterPro"/>
</dbReference>